<evidence type="ECO:0000256" key="1">
    <source>
        <dbReference type="ARBA" id="ARBA00004496"/>
    </source>
</evidence>
<accession>A0A495R8S1</accession>
<dbReference type="GO" id="GO:0008312">
    <property type="term" value="F:7S RNA binding"/>
    <property type="evidence" value="ECO:0007669"/>
    <property type="project" value="UniProtKB-UniRule"/>
</dbReference>
<keyword evidence="3 6" id="KW-0694">RNA-binding</keyword>
<keyword evidence="5 6" id="KW-0687">Ribonucleoprotein</keyword>
<keyword evidence="2 6" id="KW-0963">Cytoplasm</keyword>
<evidence type="ECO:0000256" key="5">
    <source>
        <dbReference type="ARBA" id="ARBA00023274"/>
    </source>
</evidence>
<dbReference type="GO" id="GO:0006617">
    <property type="term" value="P:SRP-dependent cotranslational protein targeting to membrane, signal sequence recognition"/>
    <property type="evidence" value="ECO:0007669"/>
    <property type="project" value="TreeGrafter"/>
</dbReference>
<comment type="caution">
    <text evidence="7">The sequence shown here is derived from an EMBL/GenBank/DDBJ whole genome shotgun (WGS) entry which is preliminary data.</text>
</comment>
<dbReference type="AlphaFoldDB" id="A0A495R8S1"/>
<dbReference type="InterPro" id="IPR022938">
    <property type="entry name" value="SRP19_arc-type"/>
</dbReference>
<comment type="subcellular location">
    <subcellularLocation>
        <location evidence="1 6">Cytoplasm</location>
    </subcellularLocation>
</comment>
<dbReference type="PANTHER" id="PTHR17453:SF0">
    <property type="entry name" value="SIGNAL RECOGNITION PARTICLE 19 KDA PROTEIN"/>
    <property type="match status" value="1"/>
</dbReference>
<dbReference type="InterPro" id="IPR002778">
    <property type="entry name" value="Signal_recog_particle_SRP19"/>
</dbReference>
<reference evidence="7 8" key="1">
    <citation type="submission" date="2018-10" db="EMBL/GenBank/DDBJ databases">
        <title>Genomic Encyclopedia of Archaeal and Bacterial Type Strains, Phase II (KMG-II): from individual species to whole genera.</title>
        <authorList>
            <person name="Goeker M."/>
        </authorList>
    </citation>
    <scope>NUCLEOTIDE SEQUENCE [LARGE SCALE GENOMIC DNA]</scope>
    <source>
        <strain evidence="7 8">DSM 11927</strain>
    </source>
</reference>
<dbReference type="NCBIfam" id="NF041311">
    <property type="entry name" value="Sig_rec_Srp19_Halo"/>
    <property type="match status" value="1"/>
</dbReference>
<dbReference type="Gene3D" id="3.30.56.30">
    <property type="entry name" value="Signal recognition particle, SRP19-like subunit"/>
    <property type="match status" value="1"/>
</dbReference>
<organism evidence="7 8">
    <name type="scientific">Haloarcula quadrata</name>
    <dbReference type="NCBI Taxonomy" id="182779"/>
    <lineage>
        <taxon>Archaea</taxon>
        <taxon>Methanobacteriati</taxon>
        <taxon>Methanobacteriota</taxon>
        <taxon>Stenosarchaea group</taxon>
        <taxon>Halobacteria</taxon>
        <taxon>Halobacteriales</taxon>
        <taxon>Haloarculaceae</taxon>
        <taxon>Haloarcula</taxon>
    </lineage>
</organism>
<gene>
    <name evidence="6" type="primary">srp19</name>
    <name evidence="7" type="ORF">BDK61_3141</name>
</gene>
<dbReference type="InterPro" id="IPR036521">
    <property type="entry name" value="SRP19-like_sf"/>
</dbReference>
<comment type="similarity">
    <text evidence="6">Belongs to the SRP19 family.</text>
</comment>
<dbReference type="HAMAP" id="MF_00305">
    <property type="entry name" value="SRP19"/>
    <property type="match status" value="1"/>
</dbReference>
<dbReference type="Pfam" id="PF01922">
    <property type="entry name" value="SRP19"/>
    <property type="match status" value="1"/>
</dbReference>
<dbReference type="InterPro" id="IPR053394">
    <property type="entry name" value="SRP19"/>
</dbReference>
<comment type="function">
    <text evidence="6">Involved in targeting and insertion of nascent membrane proteins into the cytoplasmic membrane. Binds directly to 7S RNA and mediates binding of the 54 kDa subunit of the SRP.</text>
</comment>
<name>A0A495R8S1_9EURY</name>
<dbReference type="Proteomes" id="UP000268233">
    <property type="component" value="Unassembled WGS sequence"/>
</dbReference>
<evidence type="ECO:0000256" key="2">
    <source>
        <dbReference type="ARBA" id="ARBA00022490"/>
    </source>
</evidence>
<comment type="subunit">
    <text evidence="6">Part of the signal recognition particle protein translocation system, which is composed of SRP and FtsY. Archaeal SRP consists of a 7S RNA molecule of 300 nucleotides and two protein subunits: SRP54 and SRP19.</text>
</comment>
<evidence type="ECO:0000313" key="7">
    <source>
        <dbReference type="EMBL" id="RKS83747.1"/>
    </source>
</evidence>
<keyword evidence="4 6" id="KW-0733">Signal recognition particle</keyword>
<keyword evidence="8" id="KW-1185">Reference proteome</keyword>
<sequence>MFPTVDGDDNPYMPRAATAGMVENVIWPAALDANRSRSDGRRVSLDLAVENPTVDEIAKAVQQVGYDAVIERDKTYPREYEGRGRVVVKDADDATKSDLLGAVAAYMQALRE</sequence>
<dbReference type="GO" id="GO:0048500">
    <property type="term" value="C:signal recognition particle"/>
    <property type="evidence" value="ECO:0007669"/>
    <property type="project" value="UniProtKB-UniRule"/>
</dbReference>
<proteinExistence type="inferred from homology"/>
<evidence type="ECO:0000313" key="8">
    <source>
        <dbReference type="Proteomes" id="UP000268233"/>
    </source>
</evidence>
<dbReference type="EMBL" id="RBWW01000001">
    <property type="protein sequence ID" value="RKS83747.1"/>
    <property type="molecule type" value="Genomic_DNA"/>
</dbReference>
<evidence type="ECO:0000256" key="3">
    <source>
        <dbReference type="ARBA" id="ARBA00022884"/>
    </source>
</evidence>
<evidence type="ECO:0000256" key="4">
    <source>
        <dbReference type="ARBA" id="ARBA00023135"/>
    </source>
</evidence>
<evidence type="ECO:0000256" key="6">
    <source>
        <dbReference type="HAMAP-Rule" id="MF_00305"/>
    </source>
</evidence>
<dbReference type="SUPFAM" id="SSF69695">
    <property type="entry name" value="SRP19"/>
    <property type="match status" value="1"/>
</dbReference>
<dbReference type="PANTHER" id="PTHR17453">
    <property type="entry name" value="SIGNAL RECOGNITION PARTICLE 19 KD PROTEIN"/>
    <property type="match status" value="1"/>
</dbReference>
<protein>
    <recommendedName>
        <fullName evidence="6">Signal recognition particle 19 kDa protein</fullName>
        <shortName evidence="6">SRP19</shortName>
    </recommendedName>
</protein>